<organism evidence="1">
    <name type="scientific">hydrothermal vent metagenome</name>
    <dbReference type="NCBI Taxonomy" id="652676"/>
    <lineage>
        <taxon>unclassified sequences</taxon>
        <taxon>metagenomes</taxon>
        <taxon>ecological metagenomes</taxon>
    </lineage>
</organism>
<dbReference type="AlphaFoldDB" id="A0A3B1E441"/>
<evidence type="ECO:0000313" key="1">
    <source>
        <dbReference type="EMBL" id="VAX37217.1"/>
    </source>
</evidence>
<proteinExistence type="predicted"/>
<gene>
    <name evidence="1" type="ORF">MNBD_UNCLBAC01-814</name>
</gene>
<dbReference type="EMBL" id="UOGJ01000120">
    <property type="protein sequence ID" value="VAX37217.1"/>
    <property type="molecule type" value="Genomic_DNA"/>
</dbReference>
<accession>A0A3B1E441</accession>
<name>A0A3B1E441_9ZZZZ</name>
<reference evidence="1" key="1">
    <citation type="submission" date="2018-06" db="EMBL/GenBank/DDBJ databases">
        <authorList>
            <person name="Zhirakovskaya E."/>
        </authorList>
    </citation>
    <scope>NUCLEOTIDE SEQUENCE</scope>
</reference>
<sequence>MKIAFHSNQLCERGSEIALYDYVYFNEKLLNNRSVIISNKNNDLSALEKFQQQFQVFLYDDFCEVDRFLKKEGFDIFYTIKMGKNDGIVSTVCKKVVHCVFCADDPHGDMFMPAFLLG</sequence>
<protein>
    <submittedName>
        <fullName evidence="1">Uncharacterized protein</fullName>
    </submittedName>
</protein>